<evidence type="ECO:0008006" key="3">
    <source>
        <dbReference type="Google" id="ProtNLM"/>
    </source>
</evidence>
<organism evidence="1 2">
    <name type="scientific">Kosakonia cowanii JCM 10956 = DSM 18146</name>
    <dbReference type="NCBI Taxonomy" id="1300165"/>
    <lineage>
        <taxon>Bacteria</taxon>
        <taxon>Pseudomonadati</taxon>
        <taxon>Pseudomonadota</taxon>
        <taxon>Gammaproteobacteria</taxon>
        <taxon>Enterobacterales</taxon>
        <taxon>Enterobacteriaceae</taxon>
        <taxon>Kosakonia</taxon>
    </lineage>
</organism>
<proteinExistence type="predicted"/>
<reference evidence="1 2" key="1">
    <citation type="submission" date="2017-01" db="EMBL/GenBank/DDBJ databases">
        <authorList>
            <person name="Cao J.-M."/>
        </authorList>
    </citation>
    <scope>NUCLEOTIDE SEQUENCE [LARGE SCALE GENOMIC DNA]</scope>
    <source>
        <strain evidence="1 2">888-76</strain>
    </source>
</reference>
<dbReference type="AlphaFoldDB" id="A0A807LFG5"/>
<evidence type="ECO:0000313" key="2">
    <source>
        <dbReference type="Proteomes" id="UP000187148"/>
    </source>
</evidence>
<dbReference type="KEGG" id="kco:BWI95_13725"/>
<evidence type="ECO:0000313" key="1">
    <source>
        <dbReference type="EMBL" id="APZ06029.1"/>
    </source>
</evidence>
<accession>A0A807LFG5</accession>
<sequence>MKVNLYWLLAFVSLFLTVHIVEAAMNKTVFSDAPTREYVFVENNNNDNFFVTPTGALDPRMTGSNRWTGLKYNGSGTIYQQSLGYIDNGYNTLLLSNRRFDMWLENAPTSHLITGLRCINWYKGCDMATSLILPEATDAAGFYGVSVPSGGAKWMHGMMSDQFYHYLNNASVGSNFTMTINTCTTAESYSAHFGQRCRNMASGNWYVRKVSYTKGAHLKFENTNGITEVFINSDGVPTLGEGNSSCYPLVIGKISGLACKMLTYSLRDNGMSNSTIKVFPSINKPALESVINAEDMQFSLDSNTWKTVSKTSHYFTFNELKGKRSVYIFLSQNFFKQMVKLGISDSNTNDLFNFRMHNALAPESGWYEFSTSSQLIIKPRDFSVSIISKDYVQNPSRTGKIGRNSPSLDFDYIVTTNGKTSADEVLISVTGPTQKIYGRSWCIFKSLDSLTQVPFPASLTYKTRNGVNKTYDVGCDGLWRDMTDAFWLTTPWFSSNGAMGLMNKSNVRFSIPMNDERSLYTLNHSTWFGDVSASGEIRIKATWRNVN</sequence>
<dbReference type="EMBL" id="CP019445">
    <property type="protein sequence ID" value="APZ06029.1"/>
    <property type="molecule type" value="Genomic_DNA"/>
</dbReference>
<protein>
    <recommendedName>
        <fullName evidence="3">Receptor</fullName>
    </recommendedName>
</protein>
<keyword evidence="2" id="KW-1185">Reference proteome</keyword>
<name>A0A807LFG5_9ENTR</name>
<dbReference type="RefSeq" id="WP_076769650.1">
    <property type="nucleotide sequence ID" value="NZ_CP019445.1"/>
</dbReference>
<dbReference type="Proteomes" id="UP000187148">
    <property type="component" value="Chromosome"/>
</dbReference>
<gene>
    <name evidence="1" type="ORF">BWI95_13725</name>
</gene>